<name>A0ABV3VXK9_9BACI</name>
<accession>A0ABV3VXK9</accession>
<organism evidence="2 3">
    <name type="scientific">Lysinibacillus xylanilyticus</name>
    <dbReference type="NCBI Taxonomy" id="582475"/>
    <lineage>
        <taxon>Bacteria</taxon>
        <taxon>Bacillati</taxon>
        <taxon>Bacillota</taxon>
        <taxon>Bacilli</taxon>
        <taxon>Bacillales</taxon>
        <taxon>Bacillaceae</taxon>
        <taxon>Lysinibacillus</taxon>
    </lineage>
</organism>
<proteinExistence type="predicted"/>
<reference evidence="2 3" key="1">
    <citation type="submission" date="2024-07" db="EMBL/GenBank/DDBJ databases">
        <title>Characterization of a bacterium isolated from hydrolysated instant sea cucumber by whole-genome sequencing and metabolomics.</title>
        <authorList>
            <person name="Luo X."/>
            <person name="Zhang Z."/>
            <person name="Zheng Z."/>
            <person name="Zhang W."/>
            <person name="Ming T."/>
            <person name="Jiao L."/>
            <person name="Su X."/>
            <person name="Kong F."/>
            <person name="Xu J."/>
        </authorList>
    </citation>
    <scope>NUCLEOTIDE SEQUENCE [LARGE SCALE GENOMIC DNA]</scope>
    <source>
        <strain evidence="2 3">XL-2024</strain>
    </source>
</reference>
<dbReference type="Pfam" id="PF17937">
    <property type="entry name" value="TetR_C_28"/>
    <property type="match status" value="1"/>
</dbReference>
<dbReference type="EMBL" id="JBFRHK010000005">
    <property type="protein sequence ID" value="MEX3745640.1"/>
    <property type="molecule type" value="Genomic_DNA"/>
</dbReference>
<evidence type="ECO:0000259" key="1">
    <source>
        <dbReference type="Pfam" id="PF17937"/>
    </source>
</evidence>
<comment type="caution">
    <text evidence="2">The sequence shown here is derived from an EMBL/GenBank/DDBJ whole genome shotgun (WGS) entry which is preliminary data.</text>
</comment>
<sequence>MLEESCKDGLEVSIVHLIRLTMDGLYYVKRLNIGPITAEAAEGVFEQLMQMTWKD</sequence>
<dbReference type="RefSeq" id="WP_368636508.1">
    <property type="nucleotide sequence ID" value="NZ_JBFRHK010000005.1"/>
</dbReference>
<evidence type="ECO:0000313" key="3">
    <source>
        <dbReference type="Proteomes" id="UP001558534"/>
    </source>
</evidence>
<keyword evidence="3" id="KW-1185">Reference proteome</keyword>
<dbReference type="Proteomes" id="UP001558534">
    <property type="component" value="Unassembled WGS sequence"/>
</dbReference>
<evidence type="ECO:0000313" key="2">
    <source>
        <dbReference type="EMBL" id="MEX3745640.1"/>
    </source>
</evidence>
<protein>
    <recommendedName>
        <fullName evidence="1">TetR transcriptional regulator CgmR-like C-terminal domain-containing protein</fullName>
    </recommendedName>
</protein>
<dbReference type="InterPro" id="IPR041479">
    <property type="entry name" value="TetR_CgmR_C"/>
</dbReference>
<gene>
    <name evidence="2" type="ORF">AB1300_10885</name>
</gene>
<feature type="domain" description="TetR transcriptional regulator CgmR-like C-terminal" evidence="1">
    <location>
        <begin position="7"/>
        <end position="52"/>
    </location>
</feature>